<proteinExistence type="predicted"/>
<accession>A0A376AFE5</accession>
<gene>
    <name evidence="1" type="ORF">RHIZ70_2269</name>
</gene>
<evidence type="ECO:0000313" key="1">
    <source>
        <dbReference type="EMBL" id="SSC66561.1"/>
    </source>
</evidence>
<dbReference type="Pfam" id="PF10016">
    <property type="entry name" value="DUF2259"/>
    <property type="match status" value="1"/>
</dbReference>
<evidence type="ECO:0008006" key="3">
    <source>
        <dbReference type="Google" id="ProtNLM"/>
    </source>
</evidence>
<dbReference type="InterPro" id="IPR018725">
    <property type="entry name" value="DUF2259_secreted"/>
</dbReference>
<reference evidence="2" key="1">
    <citation type="submission" date="2018-07" db="EMBL/GenBank/DDBJ databases">
        <authorList>
            <person name="Peiro R."/>
            <person name="Begona"/>
            <person name="Cbmso G."/>
            <person name="Lopez M."/>
            <person name="Gonzalez S."/>
        </authorList>
    </citation>
    <scope>NUCLEOTIDE SEQUENCE [LARGE SCALE GENOMIC DNA]</scope>
</reference>
<protein>
    <recommendedName>
        <fullName evidence="3">DUF2259 domain-containing protein</fullName>
    </recommendedName>
</protein>
<sequence length="228" mass="24404">MAAAPAVAGDIAALQSIGFSDDGSVYAFEEYGIQDGSGFPYSNIYVIDTVKDAYLPGTPIRIRLDDDNAGLSDARRAAMDKAQPLIAKYALGDNPGSLVAFNPVSEVGVEKNELRYLEYPADPAFGKPYALKLETFFATPTGHCIDMVDALIAFRLKMTEKDGTPVDELVYEDKSVPASRGCTVGYRLGGAVTYSPLGEAIVHMALVNVLSLGFEGNDGRWIAVPVRP</sequence>
<dbReference type="AlphaFoldDB" id="A0A376AFE5"/>
<organism evidence="1 2">
    <name type="scientific">Ciceribacter selenitireducens ATCC BAA-1503</name>
    <dbReference type="NCBI Taxonomy" id="1336235"/>
    <lineage>
        <taxon>Bacteria</taxon>
        <taxon>Pseudomonadati</taxon>
        <taxon>Pseudomonadota</taxon>
        <taxon>Alphaproteobacteria</taxon>
        <taxon>Hyphomicrobiales</taxon>
        <taxon>Rhizobiaceae</taxon>
        <taxon>Ciceribacter</taxon>
    </lineage>
</organism>
<name>A0A376AFE5_9HYPH</name>
<dbReference type="EMBL" id="UEYP01000002">
    <property type="protein sequence ID" value="SSC66561.1"/>
    <property type="molecule type" value="Genomic_DNA"/>
</dbReference>
<evidence type="ECO:0000313" key="2">
    <source>
        <dbReference type="Proteomes" id="UP000254764"/>
    </source>
</evidence>
<keyword evidence="2" id="KW-1185">Reference proteome</keyword>
<dbReference type="Proteomes" id="UP000254764">
    <property type="component" value="Unassembled WGS sequence"/>
</dbReference>
<dbReference type="STRING" id="1336235.GCA_000518785_00407"/>